<dbReference type="GO" id="GO:0003677">
    <property type="term" value="F:DNA binding"/>
    <property type="evidence" value="ECO:0007669"/>
    <property type="project" value="UniProtKB-KW"/>
</dbReference>
<comment type="similarity">
    <text evidence="1 13">Belongs to the RuvC family.</text>
</comment>
<dbReference type="InParanoid" id="A0A6N7EYM2"/>
<evidence type="ECO:0000256" key="14">
    <source>
        <dbReference type="NCBIfam" id="TIGR00228"/>
    </source>
</evidence>
<feature type="active site" evidence="13">
    <location>
        <position position="140"/>
    </location>
</feature>
<dbReference type="SUPFAM" id="SSF53098">
    <property type="entry name" value="Ribonuclease H-like"/>
    <property type="match status" value="1"/>
</dbReference>
<dbReference type="InterPro" id="IPR036397">
    <property type="entry name" value="RNaseH_sf"/>
</dbReference>
<reference evidence="15 16" key="1">
    <citation type="submission" date="2019-10" db="EMBL/GenBank/DDBJ databases">
        <title>Cardiobacteriales fam. a chemoheterotrophic member of the order Cardiobacteriales, and proposal of Cardiobacteriales fam. nov.</title>
        <authorList>
            <person name="Wang C."/>
        </authorList>
    </citation>
    <scope>NUCLEOTIDE SEQUENCE [LARGE SCALE GENOMIC DNA]</scope>
    <source>
        <strain evidence="15 16">ML27</strain>
    </source>
</reference>
<dbReference type="EMBL" id="WHNW01000002">
    <property type="protein sequence ID" value="MPV85578.1"/>
    <property type="molecule type" value="Genomic_DNA"/>
</dbReference>
<name>A0A6N7EYM2_9GAMM</name>
<feature type="binding site" evidence="13">
    <location>
        <position position="68"/>
    </location>
    <ligand>
        <name>Mg(2+)</name>
        <dbReference type="ChEBI" id="CHEBI:18420"/>
        <label>2</label>
    </ligand>
</feature>
<dbReference type="PANTHER" id="PTHR30194">
    <property type="entry name" value="CROSSOVER JUNCTION ENDODEOXYRIBONUCLEASE RUVC"/>
    <property type="match status" value="1"/>
</dbReference>
<evidence type="ECO:0000256" key="10">
    <source>
        <dbReference type="ARBA" id="ARBA00023172"/>
    </source>
</evidence>
<evidence type="ECO:0000256" key="11">
    <source>
        <dbReference type="ARBA" id="ARBA00023204"/>
    </source>
</evidence>
<comment type="caution">
    <text evidence="15">The sequence shown here is derived from an EMBL/GenBank/DDBJ whole genome shotgun (WGS) entry which is preliminary data.</text>
</comment>
<dbReference type="PRINTS" id="PR00696">
    <property type="entry name" value="RSOLVASERUVC"/>
</dbReference>
<dbReference type="Gene3D" id="3.30.420.10">
    <property type="entry name" value="Ribonuclease H-like superfamily/Ribonuclease H"/>
    <property type="match status" value="1"/>
</dbReference>
<dbReference type="Pfam" id="PF02075">
    <property type="entry name" value="RuvC"/>
    <property type="match status" value="1"/>
</dbReference>
<protein>
    <recommendedName>
        <fullName evidence="13 14">Crossover junction endodeoxyribonuclease RuvC</fullName>
        <ecNumber evidence="13 14">3.1.21.10</ecNumber>
    </recommendedName>
    <alternativeName>
        <fullName evidence="13">Holliday junction nuclease RuvC</fullName>
    </alternativeName>
    <alternativeName>
        <fullName evidence="13">Holliday junction resolvase RuvC</fullName>
    </alternativeName>
</protein>
<dbReference type="GO" id="GO:0006281">
    <property type="term" value="P:DNA repair"/>
    <property type="evidence" value="ECO:0007669"/>
    <property type="project" value="UniProtKB-UniRule"/>
</dbReference>
<dbReference type="FunFam" id="3.30.420.10:FF:000002">
    <property type="entry name" value="Crossover junction endodeoxyribonuclease RuvC"/>
    <property type="match status" value="1"/>
</dbReference>
<keyword evidence="9 13" id="KW-0238">DNA-binding</keyword>
<evidence type="ECO:0000256" key="13">
    <source>
        <dbReference type="HAMAP-Rule" id="MF_00034"/>
    </source>
</evidence>
<keyword evidence="11 13" id="KW-0234">DNA repair</keyword>
<keyword evidence="16" id="KW-1185">Reference proteome</keyword>
<evidence type="ECO:0000256" key="12">
    <source>
        <dbReference type="ARBA" id="ARBA00029354"/>
    </source>
</evidence>
<dbReference type="GO" id="GO:0005737">
    <property type="term" value="C:cytoplasm"/>
    <property type="evidence" value="ECO:0007669"/>
    <property type="project" value="UniProtKB-SubCell"/>
</dbReference>
<feature type="binding site" evidence="13">
    <location>
        <position position="140"/>
    </location>
    <ligand>
        <name>Mg(2+)</name>
        <dbReference type="ChEBI" id="CHEBI:18420"/>
        <label>1</label>
    </ligand>
</feature>
<comment type="catalytic activity">
    <reaction evidence="12 13">
        <text>Endonucleolytic cleavage at a junction such as a reciprocal single-stranded crossover between two homologous DNA duplexes (Holliday junction).</text>
        <dbReference type="EC" id="3.1.21.10"/>
    </reaction>
</comment>
<sequence length="173" mass="18650">MTIRILAIDPGSTITGYGLVDFTGKQTRYVDSGCIRLGKEAMPIRLMMIHQGIQELIAHFKPREFAIEQIFMHANPNSALKLGQARGVAIAVAAIHGLPIGEYAPKAIKNAIVGTGGASKEQVQYMVKTVLGLTGNIQADAGDALAIALTHAHHLQTSLAHKKSGRLELWNQY</sequence>
<comment type="cofactor">
    <cofactor evidence="13">
        <name>Mg(2+)</name>
        <dbReference type="ChEBI" id="CHEBI:18420"/>
    </cofactor>
    <text evidence="13">Binds 2 Mg(2+) ion per subunit.</text>
</comment>
<dbReference type="InterPro" id="IPR012337">
    <property type="entry name" value="RNaseH-like_sf"/>
</dbReference>
<organism evidence="15 16">
    <name type="scientific">Ostreibacterium oceani</name>
    <dbReference type="NCBI Taxonomy" id="2654998"/>
    <lineage>
        <taxon>Bacteria</taxon>
        <taxon>Pseudomonadati</taxon>
        <taxon>Pseudomonadota</taxon>
        <taxon>Gammaproteobacteria</taxon>
        <taxon>Cardiobacteriales</taxon>
        <taxon>Ostreibacteriaceae</taxon>
        <taxon>Ostreibacterium</taxon>
    </lineage>
</organism>
<feature type="active site" evidence="13">
    <location>
        <position position="68"/>
    </location>
</feature>
<keyword evidence="4 13" id="KW-0479">Metal-binding</keyword>
<dbReference type="HAMAP" id="MF_00034">
    <property type="entry name" value="RuvC"/>
    <property type="match status" value="1"/>
</dbReference>
<evidence type="ECO:0000256" key="9">
    <source>
        <dbReference type="ARBA" id="ARBA00023125"/>
    </source>
</evidence>
<evidence type="ECO:0000313" key="15">
    <source>
        <dbReference type="EMBL" id="MPV85578.1"/>
    </source>
</evidence>
<comment type="subunit">
    <text evidence="13">Homodimer which binds Holliday junction (HJ) DNA. The HJ becomes 2-fold symmetrical on binding to RuvC with unstacked arms; it has a different conformation from HJ DNA in complex with RuvA. In the full resolvosome a probable DNA-RuvA(4)-RuvB(12)-RuvC(2) complex forms which resolves the HJ.</text>
</comment>
<keyword evidence="6 13" id="KW-0227">DNA damage</keyword>
<dbReference type="AlphaFoldDB" id="A0A6N7EYM2"/>
<dbReference type="GO" id="GO:0006310">
    <property type="term" value="P:DNA recombination"/>
    <property type="evidence" value="ECO:0007669"/>
    <property type="project" value="UniProtKB-UniRule"/>
</dbReference>
<keyword evidence="5 13" id="KW-0255">Endonuclease</keyword>
<evidence type="ECO:0000256" key="4">
    <source>
        <dbReference type="ARBA" id="ARBA00022723"/>
    </source>
</evidence>
<dbReference type="Proteomes" id="UP000471298">
    <property type="component" value="Unassembled WGS sequence"/>
</dbReference>
<evidence type="ECO:0000256" key="5">
    <source>
        <dbReference type="ARBA" id="ARBA00022759"/>
    </source>
</evidence>
<feature type="active site" evidence="13">
    <location>
        <position position="9"/>
    </location>
</feature>
<dbReference type="GO" id="GO:0000287">
    <property type="term" value="F:magnesium ion binding"/>
    <property type="evidence" value="ECO:0007669"/>
    <property type="project" value="UniProtKB-UniRule"/>
</dbReference>
<dbReference type="CDD" id="cd16962">
    <property type="entry name" value="RuvC"/>
    <property type="match status" value="1"/>
</dbReference>
<dbReference type="NCBIfam" id="TIGR00228">
    <property type="entry name" value="ruvC"/>
    <property type="match status" value="1"/>
</dbReference>
<keyword evidence="8 13" id="KW-0460">Magnesium</keyword>
<feature type="binding site" evidence="13">
    <location>
        <position position="9"/>
    </location>
    <ligand>
        <name>Mg(2+)</name>
        <dbReference type="ChEBI" id="CHEBI:18420"/>
        <label>1</label>
    </ligand>
</feature>
<evidence type="ECO:0000256" key="6">
    <source>
        <dbReference type="ARBA" id="ARBA00022763"/>
    </source>
</evidence>
<dbReference type="EC" id="3.1.21.10" evidence="13 14"/>
<comment type="function">
    <text evidence="13">The RuvA-RuvB-RuvC complex processes Holliday junction (HJ) DNA during genetic recombination and DNA repair. Endonuclease that resolves HJ intermediates. Cleaves cruciform DNA by making single-stranded nicks across the HJ at symmetrical positions within the homologous arms, yielding a 5'-phosphate and a 3'-hydroxyl group; requires a central core of homology in the junction. The consensus cleavage sequence is 5'-(A/T)TT(C/G)-3'. Cleavage occurs on the 3'-side of the TT dinucleotide at the point of strand exchange. HJ branch migration catalyzed by RuvA-RuvB allows RuvC to scan DNA until it finds its consensus sequence, where it cleaves and resolves the cruciform DNA.</text>
</comment>
<keyword evidence="10 13" id="KW-0233">DNA recombination</keyword>
<evidence type="ECO:0000256" key="7">
    <source>
        <dbReference type="ARBA" id="ARBA00022801"/>
    </source>
</evidence>
<dbReference type="FunCoup" id="A0A6N7EYM2">
    <property type="interactions" value="195"/>
</dbReference>
<dbReference type="GO" id="GO:0008821">
    <property type="term" value="F:crossover junction DNA endonuclease activity"/>
    <property type="evidence" value="ECO:0007669"/>
    <property type="project" value="UniProtKB-UniRule"/>
</dbReference>
<keyword evidence="7 13" id="KW-0378">Hydrolase</keyword>
<keyword evidence="2 13" id="KW-0963">Cytoplasm</keyword>
<accession>A0A6N7EYM2</accession>
<proteinExistence type="inferred from homology"/>
<dbReference type="InterPro" id="IPR002176">
    <property type="entry name" value="X-over_junc_endoDNase_RuvC"/>
</dbReference>
<evidence type="ECO:0000256" key="1">
    <source>
        <dbReference type="ARBA" id="ARBA00009518"/>
    </source>
</evidence>
<dbReference type="PANTHER" id="PTHR30194:SF3">
    <property type="entry name" value="CROSSOVER JUNCTION ENDODEOXYRIBONUCLEASE RUVC"/>
    <property type="match status" value="1"/>
</dbReference>
<dbReference type="RefSeq" id="WP_152808968.1">
    <property type="nucleotide sequence ID" value="NZ_WHNW01000002.1"/>
</dbReference>
<evidence type="ECO:0000313" key="16">
    <source>
        <dbReference type="Proteomes" id="UP000471298"/>
    </source>
</evidence>
<dbReference type="GO" id="GO:0048476">
    <property type="term" value="C:Holliday junction resolvase complex"/>
    <property type="evidence" value="ECO:0007669"/>
    <property type="project" value="UniProtKB-UniRule"/>
</dbReference>
<keyword evidence="3 13" id="KW-0540">Nuclease</keyword>
<gene>
    <name evidence="13 15" type="primary">ruvC</name>
    <name evidence="15" type="ORF">GCU85_02360</name>
</gene>
<evidence type="ECO:0000256" key="2">
    <source>
        <dbReference type="ARBA" id="ARBA00022490"/>
    </source>
</evidence>
<comment type="subcellular location">
    <subcellularLocation>
        <location evidence="13">Cytoplasm</location>
    </subcellularLocation>
</comment>
<evidence type="ECO:0000256" key="3">
    <source>
        <dbReference type="ARBA" id="ARBA00022722"/>
    </source>
</evidence>
<evidence type="ECO:0000256" key="8">
    <source>
        <dbReference type="ARBA" id="ARBA00022842"/>
    </source>
</evidence>